<dbReference type="SMART" id="SM00320">
    <property type="entry name" value="WD40"/>
    <property type="match status" value="5"/>
</dbReference>
<evidence type="ECO:0000256" key="5">
    <source>
        <dbReference type="ARBA" id="ARBA00022737"/>
    </source>
</evidence>
<dbReference type="Gene3D" id="1.10.510.10">
    <property type="entry name" value="Transferase(Phosphotransferase) domain 1"/>
    <property type="match status" value="1"/>
</dbReference>
<dbReference type="Pfam" id="PF22956">
    <property type="entry name" value="VPS15-like_hel"/>
    <property type="match status" value="1"/>
</dbReference>
<evidence type="ECO:0000256" key="4">
    <source>
        <dbReference type="ARBA" id="ARBA00022679"/>
    </source>
</evidence>
<keyword evidence="4 13" id="KW-0808">Transferase</keyword>
<evidence type="ECO:0000313" key="14">
    <source>
        <dbReference type="Proteomes" id="UP001151582"/>
    </source>
</evidence>
<keyword evidence="14" id="KW-1185">Reference proteome</keyword>
<dbReference type="GO" id="GO:0005524">
    <property type="term" value="F:ATP binding"/>
    <property type="evidence" value="ECO:0007669"/>
    <property type="project" value="UniProtKB-KW"/>
</dbReference>
<keyword evidence="7 13" id="KW-0418">Kinase</keyword>
<dbReference type="InterPro" id="IPR011989">
    <property type="entry name" value="ARM-like"/>
</dbReference>
<protein>
    <recommendedName>
        <fullName evidence="1">non-specific serine/threonine protein kinase</fullName>
        <ecNumber evidence="1">2.7.11.1</ecNumber>
    </recommendedName>
</protein>
<feature type="compositionally biased region" description="Low complexity" evidence="11">
    <location>
        <begin position="1279"/>
        <end position="1289"/>
    </location>
</feature>
<dbReference type="GO" id="GO:0004674">
    <property type="term" value="F:protein serine/threonine kinase activity"/>
    <property type="evidence" value="ECO:0007669"/>
    <property type="project" value="UniProtKB-KW"/>
</dbReference>
<sequence length="1881" mass="206453">MGQPHSTVFATTSSGFTGIGTDGILTELDETVHYEKSLGNGQFMKTIRCRHPQEGAIVVKLFIKPDASLDMHRQVRQALSYHRTLKQLPNVLSYPITVETDNAVYLARQYIYASLYDRISTRPFLQPIEKKWIAFQLLCGLRDIHQLGICHGDIKCENVLVSSWNWAYLCDFAPHKPVFLPEDNPANFSYFFDASARRLCYIAPERFVAPGSHQSDMGAFAPDAEAILSQSTLKQRGRLTPAMDVFSLGCVIAELFLEGKPLFTLSQLLQYRSGEYSPQMDLTTIGDEATRALVQHMIQPNPADRFTAAEYLAQGRDQAFPSVFYSFLHPYMAGFATFLAALNAPPSATPANAATDHPVPEPAADPSVDLAALYFSVFGNSQANSADPAGPSGNTPTTLPTLIHCCSDARIDRIYHDWPMIRTAMRLPTLDSSPTSPVVSPPHDLLAQPDAEASLILVSLITSCVRNAAFPTSRRHALELLYWLSAGVADEHILDRMVPYALSMTMDAMAIVRQMAVYTLTQLLARLDTVDAINADLFVDYVLPGIRALSQDPDPLVRIALASSVAVLAETAARFLEISSSHLPLKSASDYASNALMKVDVASPPEQQVERLRDQFQTIITQLLTDPSAAVKRALLVDMTRLALFFGHKRAHDFLLSHVITYLNDRDWQLRGAFFEAVVGLATVVGPYGLAMYIMPLMTQSLTDTNEFVVEKVLHGFTALTETGLFAKPVLWDLLNFTLPLVLHPNTWIRAETMALAVAITHQLPLVDRWCVVLPALKPYLKVETLEVTIPALTEALKPPITRRLLHEVLTKTRATSSVTNAHSSAEVAGGINSTVSESPPLGPRLYRRNSSTDSLGKSPPTPALSQLAAEQTGMLTDGPTSGPPSTRWDYLRHADPSDYAKLDALAFYLDKLKTSIDRQQQSNAARHKPSTADRAALGLVRSVDEPRQLPLGTAELAEQSDMGAIPLGEFNSLGATPHTVFLTPSDAERPDFPTHPALTLDSERANRYFQPYYTTLTSPTLGRSRRGLHRVASDTHLKPNFQELPHSMPVQPNHLTASTTARVSNLGGQPNDPSLNMLLAVPNADYAKRRSFSVSGATPANLPQRSAAGLHPTLVSGQTLFVSPPLSPSSSVLSLTSIAALSQRKVGTSTVPKAHPSITVTESQVVASSNDPSRASPADVPGNAAADSPTAALDQPQTLHRLTQALKRSAAASTANGASSPSRKIKSAEWWQPFLPRQPLAHRHLLLQHSRFADAPSTKSRHVLSGAAGKDYFDTHFPTSTRSSRPTTANDLKRTSQPFSTLTLSTPTSALHWLIHYDSSQTVKTLLRKKALEVFPRHLPELGPATDASLLSRYRRITQEAIPSLPNWRPEGTLVAYFKEHTGAINALSLSSHQGFFVTASDDHTVKVWDCVRLGQHVLHHARATYHLNARVQSVTFLHHTYSLAATGDDGSVHILRFDPRQDPDTTASSSGCRLIRKASLPLAHEYAVHVVHSHTEHRSQLIVATTESRIYGLDIRTLDILWTLVNPARYGLISAFVSDPRHTWLLVGTVRGVLTLWDLRFQVLVKTWQHPSQARIYDLRLCVNPASRGRWVWMATGHNEVSVWDVEQARCVQVFCGTRSWDDLKHEIMRHQYQAQTPPTVNEALHGLGSASDELPATMDFNRAPDGMRERTISGTACSSRTRTTSNASQASHQGSVAAALATTSPTGAETAPSHTGVDTAVRTLVHPAHGKFVLVAGTDRKIRYWDLECIDHSYVISGSARDATSSTRTCYHTHQLQGASTTIFTESQAPDANHKGKYPPYGARNTAANQYDQPPPANFGMPLTAAWPSRKAGRHRHHRERLALFADHEDCITVLGLTEVPYPMIISGARDGVIRVYM</sequence>
<dbReference type="SUPFAM" id="SSF56112">
    <property type="entry name" value="Protein kinase-like (PK-like)"/>
    <property type="match status" value="1"/>
</dbReference>
<keyword evidence="2" id="KW-0723">Serine/threonine-protein kinase</keyword>
<evidence type="ECO:0000256" key="6">
    <source>
        <dbReference type="ARBA" id="ARBA00022741"/>
    </source>
</evidence>
<gene>
    <name evidence="13" type="primary">VPS15</name>
    <name evidence="13" type="ORF">H4R34_003863</name>
</gene>
<dbReference type="InterPro" id="IPR021133">
    <property type="entry name" value="HEAT_type_2"/>
</dbReference>
<dbReference type="InterPro" id="IPR036322">
    <property type="entry name" value="WD40_repeat_dom_sf"/>
</dbReference>
<dbReference type="PROSITE" id="PS50011">
    <property type="entry name" value="PROTEIN_KINASE_DOM"/>
    <property type="match status" value="1"/>
</dbReference>
<dbReference type="InterPro" id="IPR016024">
    <property type="entry name" value="ARM-type_fold"/>
</dbReference>
<dbReference type="OrthoDB" id="242910at2759"/>
<accession>A0A9W8B3Q3</accession>
<dbReference type="GO" id="GO:0071561">
    <property type="term" value="C:nucleus-vacuole junction"/>
    <property type="evidence" value="ECO:0007669"/>
    <property type="project" value="TreeGrafter"/>
</dbReference>
<dbReference type="FunFam" id="1.10.510.10:FF:000497">
    <property type="entry name" value="Phosphoinositide 3-kinase regulatory subunit"/>
    <property type="match status" value="1"/>
</dbReference>
<feature type="region of interest" description="Disordered" evidence="11">
    <location>
        <begin position="1664"/>
        <end position="1718"/>
    </location>
</feature>
<dbReference type="PROSITE" id="PS50077">
    <property type="entry name" value="HEAT_REPEAT"/>
    <property type="match status" value="1"/>
</dbReference>
<dbReference type="CDD" id="cd13980">
    <property type="entry name" value="STKc_Vps15"/>
    <property type="match status" value="1"/>
</dbReference>
<evidence type="ECO:0000256" key="9">
    <source>
        <dbReference type="PROSITE-ProRule" id="PRU00103"/>
    </source>
</evidence>
<evidence type="ECO:0000256" key="11">
    <source>
        <dbReference type="SAM" id="MobiDB-lite"/>
    </source>
</evidence>
<dbReference type="PROSITE" id="PS50082">
    <property type="entry name" value="WD_REPEATS_2"/>
    <property type="match status" value="1"/>
</dbReference>
<dbReference type="InterPro" id="IPR001680">
    <property type="entry name" value="WD40_rpt"/>
</dbReference>
<dbReference type="GO" id="GO:0016236">
    <property type="term" value="P:macroautophagy"/>
    <property type="evidence" value="ECO:0007669"/>
    <property type="project" value="InterPro"/>
</dbReference>
<dbReference type="InterPro" id="IPR015943">
    <property type="entry name" value="WD40/YVTN_repeat-like_dom_sf"/>
</dbReference>
<dbReference type="Gene3D" id="1.25.10.10">
    <property type="entry name" value="Leucine-rich Repeat Variant"/>
    <property type="match status" value="2"/>
</dbReference>
<dbReference type="EC" id="2.7.11.1" evidence="1"/>
<dbReference type="SMART" id="SM00220">
    <property type="entry name" value="S_TKc"/>
    <property type="match status" value="1"/>
</dbReference>
<dbReference type="InterPro" id="IPR055231">
    <property type="entry name" value="2AA_helical"/>
</dbReference>
<evidence type="ECO:0000256" key="2">
    <source>
        <dbReference type="ARBA" id="ARBA00022527"/>
    </source>
</evidence>
<keyword evidence="6" id="KW-0547">Nucleotide-binding</keyword>
<dbReference type="PANTHER" id="PTHR17583:SF0">
    <property type="entry name" value="PHOSPHOINOSITIDE 3-KINASE REGULATORY SUBUNIT 4"/>
    <property type="match status" value="1"/>
</dbReference>
<dbReference type="GO" id="GO:0006623">
    <property type="term" value="P:protein targeting to vacuole"/>
    <property type="evidence" value="ECO:0007669"/>
    <property type="project" value="TreeGrafter"/>
</dbReference>
<dbReference type="InterPro" id="IPR000719">
    <property type="entry name" value="Prot_kinase_dom"/>
</dbReference>
<dbReference type="SUPFAM" id="SSF50978">
    <property type="entry name" value="WD40 repeat-like"/>
    <property type="match status" value="1"/>
</dbReference>
<evidence type="ECO:0000313" key="13">
    <source>
        <dbReference type="EMBL" id="KAJ1976741.1"/>
    </source>
</evidence>
<feature type="repeat" description="HEAT" evidence="9">
    <location>
        <begin position="542"/>
        <end position="574"/>
    </location>
</feature>
<dbReference type="GO" id="GO:0045324">
    <property type="term" value="P:late endosome to vacuole transport"/>
    <property type="evidence" value="ECO:0007669"/>
    <property type="project" value="InterPro"/>
</dbReference>
<feature type="compositionally biased region" description="Polar residues" evidence="11">
    <location>
        <begin position="1675"/>
        <end position="1697"/>
    </location>
</feature>
<feature type="region of interest" description="Disordered" evidence="11">
    <location>
        <begin position="1276"/>
        <end position="1295"/>
    </location>
</feature>
<dbReference type="Gene3D" id="2.130.10.10">
    <property type="entry name" value="YVTN repeat-like/Quinoprotein amine dehydrogenase"/>
    <property type="match status" value="1"/>
</dbReference>
<feature type="compositionally biased region" description="Polar residues" evidence="11">
    <location>
        <begin position="1159"/>
        <end position="1174"/>
    </location>
</feature>
<dbReference type="SUPFAM" id="SSF48371">
    <property type="entry name" value="ARM repeat"/>
    <property type="match status" value="1"/>
</dbReference>
<keyword evidence="5" id="KW-0677">Repeat</keyword>
<keyword evidence="3 10" id="KW-0853">WD repeat</keyword>
<dbReference type="EMBL" id="JANBQB010000405">
    <property type="protein sequence ID" value="KAJ1976741.1"/>
    <property type="molecule type" value="Genomic_DNA"/>
</dbReference>
<proteinExistence type="predicted"/>
<dbReference type="Proteomes" id="UP001151582">
    <property type="component" value="Unassembled WGS sequence"/>
</dbReference>
<feature type="region of interest" description="Disordered" evidence="11">
    <location>
        <begin position="817"/>
        <end position="864"/>
    </location>
</feature>
<evidence type="ECO:0000256" key="8">
    <source>
        <dbReference type="ARBA" id="ARBA00022840"/>
    </source>
</evidence>
<dbReference type="GO" id="GO:0005770">
    <property type="term" value="C:late endosome"/>
    <property type="evidence" value="ECO:0007669"/>
    <property type="project" value="TreeGrafter"/>
</dbReference>
<evidence type="ECO:0000256" key="1">
    <source>
        <dbReference type="ARBA" id="ARBA00012513"/>
    </source>
</evidence>
<dbReference type="PANTHER" id="PTHR17583">
    <property type="entry name" value="PHOSPHOINOSITIDE 3-KINASE REGULATORY SUBUNIT 4"/>
    <property type="match status" value="1"/>
</dbReference>
<evidence type="ECO:0000256" key="7">
    <source>
        <dbReference type="ARBA" id="ARBA00022777"/>
    </source>
</evidence>
<keyword evidence="8" id="KW-0067">ATP-binding</keyword>
<comment type="caution">
    <text evidence="13">The sequence shown here is derived from an EMBL/GenBank/DDBJ whole genome shotgun (WGS) entry which is preliminary data.</text>
</comment>
<reference evidence="13" key="1">
    <citation type="submission" date="2022-07" db="EMBL/GenBank/DDBJ databases">
        <title>Phylogenomic reconstructions and comparative analyses of Kickxellomycotina fungi.</title>
        <authorList>
            <person name="Reynolds N.K."/>
            <person name="Stajich J.E."/>
            <person name="Barry K."/>
            <person name="Grigoriev I.V."/>
            <person name="Crous P."/>
            <person name="Smith M.E."/>
        </authorList>
    </citation>
    <scope>NUCLEOTIDE SEQUENCE</scope>
    <source>
        <strain evidence="13">RSA 567</strain>
    </source>
</reference>
<dbReference type="InterPro" id="IPR011009">
    <property type="entry name" value="Kinase-like_dom_sf"/>
</dbReference>
<feature type="domain" description="Protein kinase" evidence="12">
    <location>
        <begin position="32"/>
        <end position="332"/>
    </location>
</feature>
<dbReference type="InterPro" id="IPR008271">
    <property type="entry name" value="Ser/Thr_kinase_AS"/>
</dbReference>
<dbReference type="InterPro" id="IPR045162">
    <property type="entry name" value="Vps15-like"/>
</dbReference>
<dbReference type="GO" id="GO:0034271">
    <property type="term" value="C:phosphatidylinositol 3-kinase complex, class III, type I"/>
    <property type="evidence" value="ECO:0007669"/>
    <property type="project" value="TreeGrafter"/>
</dbReference>
<evidence type="ECO:0000256" key="10">
    <source>
        <dbReference type="PROSITE-ProRule" id="PRU00221"/>
    </source>
</evidence>
<dbReference type="Pfam" id="PF00400">
    <property type="entry name" value="WD40"/>
    <property type="match status" value="2"/>
</dbReference>
<organism evidence="13 14">
    <name type="scientific">Dimargaris verticillata</name>
    <dbReference type="NCBI Taxonomy" id="2761393"/>
    <lineage>
        <taxon>Eukaryota</taxon>
        <taxon>Fungi</taxon>
        <taxon>Fungi incertae sedis</taxon>
        <taxon>Zoopagomycota</taxon>
        <taxon>Kickxellomycotina</taxon>
        <taxon>Dimargaritomycetes</taxon>
        <taxon>Dimargaritales</taxon>
        <taxon>Dimargaritaceae</taxon>
        <taxon>Dimargaris</taxon>
    </lineage>
</organism>
<dbReference type="PROSITE" id="PS50294">
    <property type="entry name" value="WD_REPEATS_REGION"/>
    <property type="match status" value="1"/>
</dbReference>
<dbReference type="Pfam" id="PF00069">
    <property type="entry name" value="Pkinase"/>
    <property type="match status" value="1"/>
</dbReference>
<feature type="repeat" description="WD" evidence="10">
    <location>
        <begin position="1379"/>
        <end position="1411"/>
    </location>
</feature>
<evidence type="ECO:0000259" key="12">
    <source>
        <dbReference type="PROSITE" id="PS50011"/>
    </source>
</evidence>
<feature type="region of interest" description="Disordered" evidence="11">
    <location>
        <begin position="1147"/>
        <end position="1197"/>
    </location>
</feature>
<evidence type="ECO:0000256" key="3">
    <source>
        <dbReference type="ARBA" id="ARBA00022574"/>
    </source>
</evidence>
<dbReference type="PROSITE" id="PS00108">
    <property type="entry name" value="PROTEIN_KINASE_ST"/>
    <property type="match status" value="1"/>
</dbReference>
<name>A0A9W8B3Q3_9FUNG</name>
<dbReference type="GO" id="GO:0034272">
    <property type="term" value="C:phosphatidylinositol 3-kinase complex, class III, type II"/>
    <property type="evidence" value="ECO:0007669"/>
    <property type="project" value="TreeGrafter"/>
</dbReference>